<organism evidence="6 7">
    <name type="scientific">Planctobacterium marinum</name>
    <dbReference type="NCBI Taxonomy" id="1631968"/>
    <lineage>
        <taxon>Bacteria</taxon>
        <taxon>Pseudomonadati</taxon>
        <taxon>Pseudomonadota</taxon>
        <taxon>Gammaproteobacteria</taxon>
        <taxon>Alteromonadales</taxon>
        <taxon>Alteromonadaceae</taxon>
        <taxon>Planctobacterium</taxon>
    </lineage>
</organism>
<evidence type="ECO:0000256" key="3">
    <source>
        <dbReference type="ARBA" id="ARBA00023159"/>
    </source>
</evidence>
<dbReference type="Proteomes" id="UP001333710">
    <property type="component" value="Chromosome"/>
</dbReference>
<dbReference type="GO" id="GO:0003700">
    <property type="term" value="F:DNA-binding transcription factor activity"/>
    <property type="evidence" value="ECO:0007669"/>
    <property type="project" value="InterPro"/>
</dbReference>
<keyword evidence="7" id="KW-1185">Reference proteome</keyword>
<accession>A0AA48KP58</accession>
<evidence type="ECO:0000259" key="5">
    <source>
        <dbReference type="PROSITE" id="PS01124"/>
    </source>
</evidence>
<dbReference type="RefSeq" id="WP_338291031.1">
    <property type="nucleotide sequence ID" value="NZ_AP027272.1"/>
</dbReference>
<gene>
    <name evidence="6" type="ORF">MACH26_05940</name>
</gene>
<dbReference type="InterPro" id="IPR009057">
    <property type="entry name" value="Homeodomain-like_sf"/>
</dbReference>
<dbReference type="EMBL" id="AP027272">
    <property type="protein sequence ID" value="BDX05073.1"/>
    <property type="molecule type" value="Genomic_DNA"/>
</dbReference>
<dbReference type="SMART" id="SM00342">
    <property type="entry name" value="HTH_ARAC"/>
    <property type="match status" value="1"/>
</dbReference>
<dbReference type="KEGG" id="pmaw:MACH26_05940"/>
<dbReference type="InterPro" id="IPR018060">
    <property type="entry name" value="HTH_AraC"/>
</dbReference>
<keyword evidence="4" id="KW-0804">Transcription</keyword>
<dbReference type="SUPFAM" id="SSF46689">
    <property type="entry name" value="Homeodomain-like"/>
    <property type="match status" value="2"/>
</dbReference>
<dbReference type="SUPFAM" id="SSF51215">
    <property type="entry name" value="Regulatory protein AraC"/>
    <property type="match status" value="1"/>
</dbReference>
<name>A0AA48KP58_9ALTE</name>
<dbReference type="GO" id="GO:0043565">
    <property type="term" value="F:sequence-specific DNA binding"/>
    <property type="evidence" value="ECO:0007669"/>
    <property type="project" value="InterPro"/>
</dbReference>
<evidence type="ECO:0000256" key="4">
    <source>
        <dbReference type="ARBA" id="ARBA00023163"/>
    </source>
</evidence>
<evidence type="ECO:0000256" key="2">
    <source>
        <dbReference type="ARBA" id="ARBA00023125"/>
    </source>
</evidence>
<dbReference type="InterPro" id="IPR050204">
    <property type="entry name" value="AraC_XylS_family_regulators"/>
</dbReference>
<evidence type="ECO:0000313" key="6">
    <source>
        <dbReference type="EMBL" id="BDX05073.1"/>
    </source>
</evidence>
<dbReference type="PROSITE" id="PS01124">
    <property type="entry name" value="HTH_ARAC_FAMILY_2"/>
    <property type="match status" value="1"/>
</dbReference>
<reference evidence="6" key="1">
    <citation type="submission" date="2023-01" db="EMBL/GenBank/DDBJ databases">
        <title>Complete genome sequence of Planctobacterium marinum strain Dej080120_11.</title>
        <authorList>
            <person name="Ueki S."/>
            <person name="Maruyama F."/>
        </authorList>
    </citation>
    <scope>NUCLEOTIDE SEQUENCE</scope>
    <source>
        <strain evidence="6">Dej080120_11</strain>
    </source>
</reference>
<evidence type="ECO:0000313" key="7">
    <source>
        <dbReference type="Proteomes" id="UP001333710"/>
    </source>
</evidence>
<dbReference type="PROSITE" id="PS00041">
    <property type="entry name" value="HTH_ARAC_FAMILY_1"/>
    <property type="match status" value="1"/>
</dbReference>
<keyword evidence="3" id="KW-0010">Activator</keyword>
<sequence length="279" mass="32351">MFQEIQNIHEDCNELFICLSEFHSLSPNSVKLAGISELKKRYEIGRVANQTHLLLFTRSGYGRLKTEQGCFEIGPQTLTVLPAGKGFYFELADDSWQTCWFILADSPQWKGLRLMPQDVFHCKEVNVVHSTLRLLHQQHELAKGVQSEIESELMDILYRYLKQALGNRRVIMGADSRVWDFITRLSGRLHIRWTTEKIAQELHLSEPHLFRLFKANVGKSPMQYLTELRIQHARELLKHSHLSIEQIAHCVGYNDGTSFSHRFRKSVGESPGIWRQGQH</sequence>
<dbReference type="InterPro" id="IPR037923">
    <property type="entry name" value="HTH-like"/>
</dbReference>
<dbReference type="AlphaFoldDB" id="A0AA48KP58"/>
<dbReference type="PANTHER" id="PTHR46796">
    <property type="entry name" value="HTH-TYPE TRANSCRIPTIONAL ACTIVATOR RHAS-RELATED"/>
    <property type="match status" value="1"/>
</dbReference>
<keyword evidence="1" id="KW-0805">Transcription regulation</keyword>
<dbReference type="PANTHER" id="PTHR46796:SF7">
    <property type="entry name" value="ARAC FAMILY TRANSCRIPTIONAL REGULATOR"/>
    <property type="match status" value="1"/>
</dbReference>
<evidence type="ECO:0000256" key="1">
    <source>
        <dbReference type="ARBA" id="ARBA00023015"/>
    </source>
</evidence>
<dbReference type="InterPro" id="IPR018062">
    <property type="entry name" value="HTH_AraC-typ_CS"/>
</dbReference>
<dbReference type="Gene3D" id="1.10.10.60">
    <property type="entry name" value="Homeodomain-like"/>
    <property type="match status" value="2"/>
</dbReference>
<feature type="domain" description="HTH araC/xylS-type" evidence="5">
    <location>
        <begin position="176"/>
        <end position="277"/>
    </location>
</feature>
<proteinExistence type="predicted"/>
<protein>
    <recommendedName>
        <fullName evidence="5">HTH araC/xylS-type domain-containing protein</fullName>
    </recommendedName>
</protein>
<keyword evidence="2" id="KW-0238">DNA-binding</keyword>
<dbReference type="Pfam" id="PF12833">
    <property type="entry name" value="HTH_18"/>
    <property type="match status" value="1"/>
</dbReference>